<dbReference type="Proteomes" id="UP000441797">
    <property type="component" value="Unassembled WGS sequence"/>
</dbReference>
<feature type="domain" description="HAMP" evidence="11">
    <location>
        <begin position="204"/>
        <end position="256"/>
    </location>
</feature>
<keyword evidence="5" id="KW-0808">Transferase</keyword>
<dbReference type="PROSITE" id="PS50885">
    <property type="entry name" value="HAMP"/>
    <property type="match status" value="1"/>
</dbReference>
<dbReference type="InterPro" id="IPR003594">
    <property type="entry name" value="HATPase_dom"/>
</dbReference>
<feature type="transmembrane region" description="Helical" evidence="9">
    <location>
        <begin position="24"/>
        <end position="44"/>
    </location>
</feature>
<dbReference type="InterPro" id="IPR050736">
    <property type="entry name" value="Sensor_HK_Regulatory"/>
</dbReference>
<accession>A0A6N8FYV6</accession>
<dbReference type="InterPro" id="IPR003660">
    <property type="entry name" value="HAMP_dom"/>
</dbReference>
<dbReference type="CDD" id="cd00082">
    <property type="entry name" value="HisKA"/>
    <property type="match status" value="1"/>
</dbReference>
<evidence type="ECO:0000256" key="6">
    <source>
        <dbReference type="ARBA" id="ARBA00022777"/>
    </source>
</evidence>
<evidence type="ECO:0000256" key="8">
    <source>
        <dbReference type="ARBA" id="ARBA00023136"/>
    </source>
</evidence>
<keyword evidence="13" id="KW-1185">Reference proteome</keyword>
<organism evidence="12 13">
    <name type="scientific">Gloeocapsopsis dulcis AAB1 = 1H9</name>
    <dbReference type="NCBI Taxonomy" id="1433147"/>
    <lineage>
        <taxon>Bacteria</taxon>
        <taxon>Bacillati</taxon>
        <taxon>Cyanobacteriota</taxon>
        <taxon>Cyanophyceae</taxon>
        <taxon>Oscillatoriophycideae</taxon>
        <taxon>Chroococcales</taxon>
        <taxon>Chroococcaceae</taxon>
        <taxon>Gloeocapsopsis</taxon>
        <taxon>Gloeocapsopsis dulcis</taxon>
    </lineage>
</organism>
<dbReference type="Gene3D" id="3.30.565.10">
    <property type="entry name" value="Histidine kinase-like ATPase, C-terminal domain"/>
    <property type="match status" value="1"/>
</dbReference>
<dbReference type="RefSeq" id="WP_105222081.1">
    <property type="nucleotide sequence ID" value="NZ_CAWNSU010000129.1"/>
</dbReference>
<dbReference type="InterPro" id="IPR003661">
    <property type="entry name" value="HisK_dim/P_dom"/>
</dbReference>
<comment type="subcellular location">
    <subcellularLocation>
        <location evidence="2">Membrane</location>
    </subcellularLocation>
</comment>
<proteinExistence type="predicted"/>
<dbReference type="PROSITE" id="PS50109">
    <property type="entry name" value="HIS_KIN"/>
    <property type="match status" value="1"/>
</dbReference>
<keyword evidence="9" id="KW-1133">Transmembrane helix</keyword>
<dbReference type="InterPro" id="IPR004358">
    <property type="entry name" value="Sig_transdc_His_kin-like_C"/>
</dbReference>
<dbReference type="SUPFAM" id="SSF158472">
    <property type="entry name" value="HAMP domain-like"/>
    <property type="match status" value="1"/>
</dbReference>
<dbReference type="GO" id="GO:0016020">
    <property type="term" value="C:membrane"/>
    <property type="evidence" value="ECO:0007669"/>
    <property type="project" value="UniProtKB-SubCell"/>
</dbReference>
<keyword evidence="7" id="KW-0902">Two-component regulatory system</keyword>
<dbReference type="SUPFAM" id="SSF55874">
    <property type="entry name" value="ATPase domain of HSP90 chaperone/DNA topoisomerase II/histidine kinase"/>
    <property type="match status" value="1"/>
</dbReference>
<reference evidence="12 13" key="1">
    <citation type="journal article" date="2019" name="Front. Microbiol.">
        <title>Genomic Features for Desiccation Tolerance and Sugar Biosynthesis in the Extremophile Gloeocapsopsis sp. UTEX B3054.</title>
        <authorList>
            <person name="Urrejola C."/>
            <person name="Alcorta J."/>
            <person name="Salas L."/>
            <person name="Vasquez M."/>
            <person name="Polz M.F."/>
            <person name="Vicuna R."/>
            <person name="Diez B."/>
        </authorList>
    </citation>
    <scope>NUCLEOTIDE SEQUENCE [LARGE SCALE GENOMIC DNA]</scope>
    <source>
        <strain evidence="12 13">1H9</strain>
    </source>
</reference>
<name>A0A6N8FYV6_9CHRO</name>
<dbReference type="InterPro" id="IPR005467">
    <property type="entry name" value="His_kinase_dom"/>
</dbReference>
<keyword evidence="4" id="KW-0597">Phosphoprotein</keyword>
<evidence type="ECO:0000256" key="2">
    <source>
        <dbReference type="ARBA" id="ARBA00004370"/>
    </source>
</evidence>
<dbReference type="Pfam" id="PF02518">
    <property type="entry name" value="HATPase_c"/>
    <property type="match status" value="1"/>
</dbReference>
<dbReference type="GO" id="GO:0000155">
    <property type="term" value="F:phosphorelay sensor kinase activity"/>
    <property type="evidence" value="ECO:0007669"/>
    <property type="project" value="InterPro"/>
</dbReference>
<feature type="transmembrane region" description="Helical" evidence="9">
    <location>
        <begin position="177"/>
        <end position="199"/>
    </location>
</feature>
<dbReference type="SMART" id="SM00388">
    <property type="entry name" value="HisKA"/>
    <property type="match status" value="1"/>
</dbReference>
<dbReference type="SMART" id="SM00304">
    <property type="entry name" value="HAMP"/>
    <property type="match status" value="1"/>
</dbReference>
<sequence>MRRLLSSIQVPIWLKKHSFHTRLLVTYLLLTALSTSLMSGYLLWSFHSYFMRTRQADLENWTTALSESAADAIERQDLERLELLVHRYGAPETVTLRIFAPDGRLLVSSNPRDPQTMNWLEVAGVREALQNQTAQGLAKGLFSQDDRLYVARPILRNGQLLGVLRMSLTLQQYQRQFVTLAWAAMSALLLTVILCTLISDQLARSLSKPIQTMRNFAIRLGSGHFGDKLTIRQSTELDQLAIELNRMSERLASLDRERRVFLANVSHELRTPISNIQVTVEALRSGASEEPALRDRFFQTIEDETRRTARLIYDLLDLGRLEAGVTLLERQTIVLRQLIDRALRAVESRMKAKGLSTQLAIADVWLEGDPERLLQAILNILDNAIKHSKVDSSISISGYRQVKQVVIEIQDQGMGIRDNDLPRIFEQFYTVDPSRKGSGTGLGLAIAQRIVQAHGGTIAASSLVGQGATFTIYLPLKS</sequence>
<dbReference type="InterPro" id="IPR036890">
    <property type="entry name" value="HATPase_C_sf"/>
</dbReference>
<dbReference type="OrthoDB" id="9813151at2"/>
<evidence type="ECO:0000313" key="12">
    <source>
        <dbReference type="EMBL" id="MUL37317.1"/>
    </source>
</evidence>
<dbReference type="Pfam" id="PF00512">
    <property type="entry name" value="HisKA"/>
    <property type="match status" value="1"/>
</dbReference>
<dbReference type="PRINTS" id="PR00344">
    <property type="entry name" value="BCTRLSENSOR"/>
</dbReference>
<evidence type="ECO:0000259" key="11">
    <source>
        <dbReference type="PROSITE" id="PS50885"/>
    </source>
</evidence>
<keyword evidence="9" id="KW-0812">Transmembrane</keyword>
<gene>
    <name evidence="12" type="ORF">BWI75_13455</name>
</gene>
<dbReference type="CDD" id="cd00075">
    <property type="entry name" value="HATPase"/>
    <property type="match status" value="1"/>
</dbReference>
<keyword evidence="8 9" id="KW-0472">Membrane</keyword>
<evidence type="ECO:0000313" key="13">
    <source>
        <dbReference type="Proteomes" id="UP000441797"/>
    </source>
</evidence>
<evidence type="ECO:0000256" key="3">
    <source>
        <dbReference type="ARBA" id="ARBA00012438"/>
    </source>
</evidence>
<dbReference type="CDD" id="cd06225">
    <property type="entry name" value="HAMP"/>
    <property type="match status" value="1"/>
</dbReference>
<dbReference type="EMBL" id="NAPY01000019">
    <property type="protein sequence ID" value="MUL37317.1"/>
    <property type="molecule type" value="Genomic_DNA"/>
</dbReference>
<feature type="domain" description="Histidine kinase" evidence="10">
    <location>
        <begin position="264"/>
        <end position="478"/>
    </location>
</feature>
<dbReference type="FunFam" id="1.10.287.130:FF:000001">
    <property type="entry name" value="Two-component sensor histidine kinase"/>
    <property type="match status" value="1"/>
</dbReference>
<comment type="caution">
    <text evidence="12">The sequence shown here is derived from an EMBL/GenBank/DDBJ whole genome shotgun (WGS) entry which is preliminary data.</text>
</comment>
<dbReference type="FunFam" id="3.30.565.10:FF:000006">
    <property type="entry name" value="Sensor histidine kinase WalK"/>
    <property type="match status" value="1"/>
</dbReference>
<evidence type="ECO:0000256" key="7">
    <source>
        <dbReference type="ARBA" id="ARBA00023012"/>
    </source>
</evidence>
<dbReference type="PANTHER" id="PTHR43711">
    <property type="entry name" value="TWO-COMPONENT HISTIDINE KINASE"/>
    <property type="match status" value="1"/>
</dbReference>
<dbReference type="SMART" id="SM00387">
    <property type="entry name" value="HATPase_c"/>
    <property type="match status" value="1"/>
</dbReference>
<dbReference type="InterPro" id="IPR036097">
    <property type="entry name" value="HisK_dim/P_sf"/>
</dbReference>
<keyword evidence="6 12" id="KW-0418">Kinase</keyword>
<dbReference type="Gene3D" id="6.10.340.10">
    <property type="match status" value="1"/>
</dbReference>
<dbReference type="SUPFAM" id="SSF47384">
    <property type="entry name" value="Homodimeric domain of signal transducing histidine kinase"/>
    <property type="match status" value="1"/>
</dbReference>
<evidence type="ECO:0000256" key="5">
    <source>
        <dbReference type="ARBA" id="ARBA00022679"/>
    </source>
</evidence>
<dbReference type="AlphaFoldDB" id="A0A6N8FYV6"/>
<comment type="catalytic activity">
    <reaction evidence="1">
        <text>ATP + protein L-histidine = ADP + protein N-phospho-L-histidine.</text>
        <dbReference type="EC" id="2.7.13.3"/>
    </reaction>
</comment>
<protein>
    <recommendedName>
        <fullName evidence="3">histidine kinase</fullName>
        <ecNumber evidence="3">2.7.13.3</ecNumber>
    </recommendedName>
</protein>
<dbReference type="Pfam" id="PF00672">
    <property type="entry name" value="HAMP"/>
    <property type="match status" value="1"/>
</dbReference>
<dbReference type="Gene3D" id="1.10.287.130">
    <property type="match status" value="1"/>
</dbReference>
<dbReference type="EC" id="2.7.13.3" evidence="3"/>
<evidence type="ECO:0000256" key="4">
    <source>
        <dbReference type="ARBA" id="ARBA00022553"/>
    </source>
</evidence>
<evidence type="ECO:0000256" key="9">
    <source>
        <dbReference type="SAM" id="Phobius"/>
    </source>
</evidence>
<dbReference type="PANTHER" id="PTHR43711:SF1">
    <property type="entry name" value="HISTIDINE KINASE 1"/>
    <property type="match status" value="1"/>
</dbReference>
<dbReference type="Gene3D" id="3.30.450.20">
    <property type="entry name" value="PAS domain"/>
    <property type="match status" value="1"/>
</dbReference>
<evidence type="ECO:0000256" key="1">
    <source>
        <dbReference type="ARBA" id="ARBA00000085"/>
    </source>
</evidence>
<evidence type="ECO:0000259" key="10">
    <source>
        <dbReference type="PROSITE" id="PS50109"/>
    </source>
</evidence>